<dbReference type="InterPro" id="IPR019338">
    <property type="entry name" value="Ribosomal_bL35m"/>
</dbReference>
<organism evidence="9 10">
    <name type="scientific">Popillia japonica</name>
    <name type="common">Japanese beetle</name>
    <dbReference type="NCBI Taxonomy" id="7064"/>
    <lineage>
        <taxon>Eukaryota</taxon>
        <taxon>Metazoa</taxon>
        <taxon>Ecdysozoa</taxon>
        <taxon>Arthropoda</taxon>
        <taxon>Hexapoda</taxon>
        <taxon>Insecta</taxon>
        <taxon>Pterygota</taxon>
        <taxon>Neoptera</taxon>
        <taxon>Endopterygota</taxon>
        <taxon>Coleoptera</taxon>
        <taxon>Polyphaga</taxon>
        <taxon>Scarabaeiformia</taxon>
        <taxon>Scarabaeidae</taxon>
        <taxon>Rutelinae</taxon>
        <taxon>Popillia</taxon>
    </lineage>
</organism>
<evidence type="ECO:0000256" key="1">
    <source>
        <dbReference type="ARBA" id="ARBA00004173"/>
    </source>
</evidence>
<evidence type="ECO:0000256" key="2">
    <source>
        <dbReference type="ARBA" id="ARBA00006598"/>
    </source>
</evidence>
<keyword evidence="5" id="KW-0496">Mitochondrion</keyword>
<dbReference type="Pfam" id="PF01632">
    <property type="entry name" value="Ribosomal_L35p"/>
    <property type="match status" value="1"/>
</dbReference>
<dbReference type="EMBL" id="JASPKY010000107">
    <property type="protein sequence ID" value="KAK9736951.1"/>
    <property type="molecule type" value="Genomic_DNA"/>
</dbReference>
<dbReference type="PANTHER" id="PTHR15909">
    <property type="entry name" value="39S RIBOSOMAL PROTEIN L35, MITOCHONDRIAL"/>
    <property type="match status" value="1"/>
</dbReference>
<proteinExistence type="inferred from homology"/>
<comment type="subcellular location">
    <subcellularLocation>
        <location evidence="1">Mitochondrion</location>
    </subcellularLocation>
</comment>
<evidence type="ECO:0000256" key="6">
    <source>
        <dbReference type="ARBA" id="ARBA00023274"/>
    </source>
</evidence>
<dbReference type="Gene3D" id="4.10.410.60">
    <property type="match status" value="1"/>
</dbReference>
<sequence length="180" mass="21613">MLRVFGGVLRTLPRFIPTNTKNGNILQLIKLQNRQFSNIIQPRLINAGTSTTNLLGNPKLQQIANDIPKRTLTKFSWRTGKRKTVKSVVRRFFRLHWGGWIRTKAGRHKKLWKKSPQRRRRLRQHVFCNAQQSSLLDKMVTRYWKKPKYYIDDPYAPYHTRDEFHYTYNKPRPYFPKEDS</sequence>
<keyword evidence="6" id="KW-0687">Ribonucleoprotein</keyword>
<comment type="caution">
    <text evidence="9">The sequence shown here is derived from an EMBL/GenBank/DDBJ whole genome shotgun (WGS) entry which is preliminary data.</text>
</comment>
<evidence type="ECO:0000256" key="7">
    <source>
        <dbReference type="ARBA" id="ARBA00035273"/>
    </source>
</evidence>
<dbReference type="GO" id="GO:0003735">
    <property type="term" value="F:structural constituent of ribosome"/>
    <property type="evidence" value="ECO:0007669"/>
    <property type="project" value="InterPro"/>
</dbReference>
<comment type="similarity">
    <text evidence="2">Belongs to the bacterial ribosomal protein bL35 family.</text>
</comment>
<keyword evidence="3" id="KW-0809">Transit peptide</keyword>
<evidence type="ECO:0000256" key="5">
    <source>
        <dbReference type="ARBA" id="ARBA00023128"/>
    </source>
</evidence>
<keyword evidence="10" id="KW-1185">Reference proteome</keyword>
<evidence type="ECO:0000256" key="3">
    <source>
        <dbReference type="ARBA" id="ARBA00022946"/>
    </source>
</evidence>
<accession>A0AAW1LRJ5</accession>
<dbReference type="GO" id="GO:0005739">
    <property type="term" value="C:mitochondrion"/>
    <property type="evidence" value="ECO:0007669"/>
    <property type="project" value="UniProtKB-SubCell"/>
</dbReference>
<name>A0AAW1LRJ5_POPJA</name>
<keyword evidence="4 9" id="KW-0689">Ribosomal protein</keyword>
<dbReference type="GO" id="GO:0006412">
    <property type="term" value="P:translation"/>
    <property type="evidence" value="ECO:0007669"/>
    <property type="project" value="InterPro"/>
</dbReference>
<evidence type="ECO:0000313" key="10">
    <source>
        <dbReference type="Proteomes" id="UP001458880"/>
    </source>
</evidence>
<protein>
    <recommendedName>
        <fullName evidence="7">Large ribosomal subunit protein bL35m</fullName>
    </recommendedName>
    <alternativeName>
        <fullName evidence="8">39S ribosomal protein L35, mitochondrial</fullName>
    </alternativeName>
</protein>
<dbReference type="GO" id="GO:1990904">
    <property type="term" value="C:ribonucleoprotein complex"/>
    <property type="evidence" value="ECO:0007669"/>
    <property type="project" value="UniProtKB-KW"/>
</dbReference>
<reference evidence="9 10" key="1">
    <citation type="journal article" date="2024" name="BMC Genomics">
        <title>De novo assembly and annotation of Popillia japonica's genome with initial clues to its potential as an invasive pest.</title>
        <authorList>
            <person name="Cucini C."/>
            <person name="Boschi S."/>
            <person name="Funari R."/>
            <person name="Cardaioli E."/>
            <person name="Iannotti N."/>
            <person name="Marturano G."/>
            <person name="Paoli F."/>
            <person name="Bruttini M."/>
            <person name="Carapelli A."/>
            <person name="Frati F."/>
            <person name="Nardi F."/>
        </authorList>
    </citation>
    <scope>NUCLEOTIDE SEQUENCE [LARGE SCALE GENOMIC DNA]</scope>
    <source>
        <strain evidence="9">DMR45628</strain>
    </source>
</reference>
<dbReference type="GO" id="GO:0005840">
    <property type="term" value="C:ribosome"/>
    <property type="evidence" value="ECO:0007669"/>
    <property type="project" value="UniProtKB-KW"/>
</dbReference>
<dbReference type="AlphaFoldDB" id="A0AAW1LRJ5"/>
<dbReference type="SUPFAM" id="SSF143034">
    <property type="entry name" value="L35p-like"/>
    <property type="match status" value="1"/>
</dbReference>
<dbReference type="Proteomes" id="UP001458880">
    <property type="component" value="Unassembled WGS sequence"/>
</dbReference>
<dbReference type="InterPro" id="IPR021137">
    <property type="entry name" value="Ribosomal_bL35-like"/>
</dbReference>
<gene>
    <name evidence="9" type="ORF">QE152_g11143</name>
</gene>
<dbReference type="InterPro" id="IPR037229">
    <property type="entry name" value="Ribosomal_bL35_sf"/>
</dbReference>
<evidence type="ECO:0000256" key="8">
    <source>
        <dbReference type="ARBA" id="ARBA00035418"/>
    </source>
</evidence>
<dbReference type="PANTHER" id="PTHR15909:SF0">
    <property type="entry name" value="LARGE RIBOSOMAL SUBUNIT PROTEIN BL35M"/>
    <property type="match status" value="1"/>
</dbReference>
<evidence type="ECO:0000313" key="9">
    <source>
        <dbReference type="EMBL" id="KAK9736951.1"/>
    </source>
</evidence>
<evidence type="ECO:0000256" key="4">
    <source>
        <dbReference type="ARBA" id="ARBA00022980"/>
    </source>
</evidence>